<feature type="repeat" description="TPR" evidence="4">
    <location>
        <begin position="447"/>
        <end position="480"/>
    </location>
</feature>
<dbReference type="Pfam" id="PF07719">
    <property type="entry name" value="TPR_2"/>
    <property type="match status" value="1"/>
</dbReference>
<feature type="repeat" description="TPR" evidence="4">
    <location>
        <begin position="232"/>
        <end position="265"/>
    </location>
</feature>
<sequence length="546" mass="62473">MFNIFSKKKVLIVDDFENFRLSLKKMLQELGISSIDMVQNAKLALTACGQQSYDIIICDLNLGEGKNGQQLLEELQQLNLLSPTCIFIIITAETAKDFVMSALECQPDAYLSKPINQALLRKRLEKLVKQGNTLSPIKKLINKKQFSQAIDSCHQALMNESRLTPWYQKQLCELLIITKQYDEAVELCNSILSERNVDWPHQMLGKIAFQQGDKHQAIKHYEQLLKVNPNSMAGYDEMAQVFLAHGSTEEAQKLLQQAVDISPHAILRQQKLGQVSREAGSLNVATKAFKRTLELGENSCYDDPDNYIELAICLIDQSQEDKGINSEKAIQESDQLLKQVGKRFSIDLNTSTKIDLVKAKAAFHKNDLATMNELFEKVQNNYETQPNELLPNTKFEIAKTLFLCSHKDTAETIFYQLVEDYADDKAFVNKVIAFLDEPVSQKVRQEAAIANKEGIILYEQKDYLQAVEKFEQALELSPRHPGLNLNLIQTCLYLLQDEFSPKWLTLCDQSLINVKHLRENHPQFNRYQKLLKPVKQWHEKAKKYTA</sequence>
<comment type="caution">
    <text evidence="6">The sequence shown here is derived from an EMBL/GenBank/DDBJ whole genome shotgun (WGS) entry which is preliminary data.</text>
</comment>
<organism evidence="6 7">
    <name type="scientific">Spartinivicinus marinus</name>
    <dbReference type="NCBI Taxonomy" id="2994442"/>
    <lineage>
        <taxon>Bacteria</taxon>
        <taxon>Pseudomonadati</taxon>
        <taxon>Pseudomonadota</taxon>
        <taxon>Gammaproteobacteria</taxon>
        <taxon>Oceanospirillales</taxon>
        <taxon>Zooshikellaceae</taxon>
        <taxon>Spartinivicinus</taxon>
    </lineage>
</organism>
<dbReference type="PROSITE" id="PS50110">
    <property type="entry name" value="RESPONSE_REGULATORY"/>
    <property type="match status" value="1"/>
</dbReference>
<dbReference type="Gene3D" id="1.25.40.10">
    <property type="entry name" value="Tetratricopeptide repeat domain"/>
    <property type="match status" value="2"/>
</dbReference>
<dbReference type="PANTHER" id="PTHR43228:SF1">
    <property type="entry name" value="TWO-COMPONENT RESPONSE REGULATOR ARR22"/>
    <property type="match status" value="1"/>
</dbReference>
<keyword evidence="1" id="KW-0677">Repeat</keyword>
<dbReference type="SMART" id="SM00028">
    <property type="entry name" value="TPR"/>
    <property type="match status" value="3"/>
</dbReference>
<evidence type="ECO:0000256" key="1">
    <source>
        <dbReference type="ARBA" id="ARBA00022737"/>
    </source>
</evidence>
<proteinExistence type="predicted"/>
<gene>
    <name evidence="6" type="ORF">H0A36_03580</name>
</gene>
<dbReference type="InterPro" id="IPR011990">
    <property type="entry name" value="TPR-like_helical_dom_sf"/>
</dbReference>
<dbReference type="InterPro" id="IPR001789">
    <property type="entry name" value="Sig_transdc_resp-reg_receiver"/>
</dbReference>
<accession>A0A853ICI2</accession>
<evidence type="ECO:0000313" key="7">
    <source>
        <dbReference type="Proteomes" id="UP000569732"/>
    </source>
</evidence>
<dbReference type="InterPro" id="IPR013105">
    <property type="entry name" value="TPR_2"/>
</dbReference>
<dbReference type="RefSeq" id="WP_180567104.1">
    <property type="nucleotide sequence ID" value="NZ_JACCKB010000003.1"/>
</dbReference>
<dbReference type="Pfam" id="PF00072">
    <property type="entry name" value="Response_reg"/>
    <property type="match status" value="1"/>
</dbReference>
<dbReference type="SUPFAM" id="SSF48452">
    <property type="entry name" value="TPR-like"/>
    <property type="match status" value="3"/>
</dbReference>
<evidence type="ECO:0000256" key="3">
    <source>
        <dbReference type="PROSITE-ProRule" id="PRU00169"/>
    </source>
</evidence>
<evidence type="ECO:0000256" key="2">
    <source>
        <dbReference type="ARBA" id="ARBA00022803"/>
    </source>
</evidence>
<keyword evidence="2 4" id="KW-0802">TPR repeat</keyword>
<dbReference type="InterPro" id="IPR011006">
    <property type="entry name" value="CheY-like_superfamily"/>
</dbReference>
<dbReference type="SUPFAM" id="SSF52172">
    <property type="entry name" value="CheY-like"/>
    <property type="match status" value="1"/>
</dbReference>
<dbReference type="Proteomes" id="UP000569732">
    <property type="component" value="Unassembled WGS sequence"/>
</dbReference>
<dbReference type="InterPro" id="IPR056835">
    <property type="entry name" value="ARM_TT21_5th"/>
</dbReference>
<dbReference type="Gene3D" id="3.40.50.2300">
    <property type="match status" value="1"/>
</dbReference>
<reference evidence="6 7" key="1">
    <citation type="submission" date="2020-07" db="EMBL/GenBank/DDBJ databases">
        <title>Endozoicomonas sp. nov., isolated from sediment.</title>
        <authorList>
            <person name="Gu T."/>
        </authorList>
    </citation>
    <scope>NUCLEOTIDE SEQUENCE [LARGE SCALE GENOMIC DNA]</scope>
    <source>
        <strain evidence="6 7">SM1973</strain>
    </source>
</reference>
<evidence type="ECO:0000259" key="5">
    <source>
        <dbReference type="PROSITE" id="PS50110"/>
    </source>
</evidence>
<feature type="modified residue" description="4-aspartylphosphate" evidence="3">
    <location>
        <position position="59"/>
    </location>
</feature>
<keyword evidence="3" id="KW-0597">Phosphoprotein</keyword>
<protein>
    <submittedName>
        <fullName evidence="6">Tetratricopeptide repeat protein</fullName>
    </submittedName>
</protein>
<dbReference type="InterPro" id="IPR052048">
    <property type="entry name" value="ST_Response_Regulator"/>
</dbReference>
<dbReference type="GO" id="GO:0000160">
    <property type="term" value="P:phosphorelay signal transduction system"/>
    <property type="evidence" value="ECO:0007669"/>
    <property type="project" value="InterPro"/>
</dbReference>
<feature type="domain" description="Response regulatory" evidence="5">
    <location>
        <begin position="9"/>
        <end position="128"/>
    </location>
</feature>
<dbReference type="SMART" id="SM00448">
    <property type="entry name" value="REC"/>
    <property type="match status" value="1"/>
</dbReference>
<dbReference type="PANTHER" id="PTHR43228">
    <property type="entry name" value="TWO-COMPONENT RESPONSE REGULATOR"/>
    <property type="match status" value="1"/>
</dbReference>
<dbReference type="AlphaFoldDB" id="A0A853ICI2"/>
<dbReference type="Pfam" id="PF25064">
    <property type="entry name" value="ARM_TT21_5th"/>
    <property type="match status" value="1"/>
</dbReference>
<keyword evidence="7" id="KW-1185">Reference proteome</keyword>
<feature type="repeat" description="TPR" evidence="4">
    <location>
        <begin position="198"/>
        <end position="231"/>
    </location>
</feature>
<evidence type="ECO:0000256" key="4">
    <source>
        <dbReference type="PROSITE-ProRule" id="PRU00339"/>
    </source>
</evidence>
<evidence type="ECO:0000313" key="6">
    <source>
        <dbReference type="EMBL" id="NYZ65076.1"/>
    </source>
</evidence>
<name>A0A853ICI2_9GAMM</name>
<dbReference type="EMBL" id="JACCKB010000003">
    <property type="protein sequence ID" value="NYZ65076.1"/>
    <property type="molecule type" value="Genomic_DNA"/>
</dbReference>
<dbReference type="PROSITE" id="PS50005">
    <property type="entry name" value="TPR"/>
    <property type="match status" value="3"/>
</dbReference>
<dbReference type="InterPro" id="IPR019734">
    <property type="entry name" value="TPR_rpt"/>
</dbReference>